<keyword evidence="1" id="KW-1133">Transmembrane helix</keyword>
<reference evidence="3 4" key="1">
    <citation type="submission" date="2019-02" db="EMBL/GenBank/DDBJ databases">
        <title>Siculibacillus lacustris gen. nov., sp. nov., a new rosette-forming bacterium isolated from a freshwater crater lake (Lake St. Ana, Romania).</title>
        <authorList>
            <person name="Felfoldi T."/>
            <person name="Marton Z."/>
            <person name="Szabo A."/>
            <person name="Mentes A."/>
            <person name="Boka K."/>
            <person name="Marialigeti K."/>
            <person name="Mathe I."/>
            <person name="Koncz M."/>
            <person name="Schumann P."/>
            <person name="Toth E."/>
        </authorList>
    </citation>
    <scope>NUCLEOTIDE SEQUENCE [LARGE SCALE GENOMIC DNA]</scope>
    <source>
        <strain evidence="3 4">SA-279</strain>
    </source>
</reference>
<keyword evidence="1" id="KW-0472">Membrane</keyword>
<dbReference type="EMBL" id="SJFN01000008">
    <property type="protein sequence ID" value="TBW39226.1"/>
    <property type="molecule type" value="Genomic_DNA"/>
</dbReference>
<accession>A0A4Q9VT32</accession>
<evidence type="ECO:0000256" key="1">
    <source>
        <dbReference type="SAM" id="Phobius"/>
    </source>
</evidence>
<dbReference type="Pfam" id="PF08666">
    <property type="entry name" value="SAF"/>
    <property type="match status" value="1"/>
</dbReference>
<dbReference type="SMART" id="SM00858">
    <property type="entry name" value="SAF"/>
    <property type="match status" value="1"/>
</dbReference>
<keyword evidence="1" id="KW-0812">Transmembrane</keyword>
<comment type="caution">
    <text evidence="3">The sequence shown here is derived from an EMBL/GenBank/DDBJ whole genome shotgun (WGS) entry which is preliminary data.</text>
</comment>
<name>A0A4Q9VT32_9HYPH</name>
<dbReference type="InterPro" id="IPR031571">
    <property type="entry name" value="RcpC_dom"/>
</dbReference>
<sequence length="283" mass="29914">MDVVDVPCAVRIEVMQVTRLLVLAIALGAGIVAALLAVKMSNREPPPPVVVATPTEAPRLDTVDVLVAARDIQTGTRLIAGDLAWQAFPKSGVVEAYVIRAARPKAAEEWVGMVARAPFLTGEPVREQRLMRAERGFMSVILTPGMRAAAVEVKAAGTAGGFILPNDHVDVILTRAAPKGGAGANDAYVSDTILTNIRVLAVDQQVSESKGEASMLVKDTVTLELTPHQAETMAQSQQLGVVSLALRALRDHEGPVVDEPEAAAGGSVKMVRYGVSSTVNMRR</sequence>
<dbReference type="Proteomes" id="UP000292781">
    <property type="component" value="Unassembled WGS sequence"/>
</dbReference>
<dbReference type="NCBIfam" id="TIGR03177">
    <property type="entry name" value="pilus_cpaB"/>
    <property type="match status" value="1"/>
</dbReference>
<evidence type="ECO:0000313" key="3">
    <source>
        <dbReference type="EMBL" id="TBW39226.1"/>
    </source>
</evidence>
<keyword evidence="4" id="KW-1185">Reference proteome</keyword>
<protein>
    <submittedName>
        <fullName evidence="3">Flp pilus assembly protein CpaB</fullName>
    </submittedName>
</protein>
<gene>
    <name evidence="3" type="primary">cpaB</name>
    <name evidence="3" type="ORF">EYW49_06970</name>
</gene>
<dbReference type="InterPro" id="IPR017592">
    <property type="entry name" value="Pilus_assmbl_Flp-typ_CpaB"/>
</dbReference>
<evidence type="ECO:0000259" key="2">
    <source>
        <dbReference type="SMART" id="SM00858"/>
    </source>
</evidence>
<proteinExistence type="predicted"/>
<dbReference type="OrthoDB" id="163768at2"/>
<evidence type="ECO:0000313" key="4">
    <source>
        <dbReference type="Proteomes" id="UP000292781"/>
    </source>
</evidence>
<dbReference type="Pfam" id="PF16976">
    <property type="entry name" value="RcpC"/>
    <property type="match status" value="1"/>
</dbReference>
<feature type="domain" description="SAF" evidence="2">
    <location>
        <begin position="63"/>
        <end position="131"/>
    </location>
</feature>
<dbReference type="InterPro" id="IPR013974">
    <property type="entry name" value="SAF"/>
</dbReference>
<organism evidence="3 4">
    <name type="scientific">Siculibacillus lacustris</name>
    <dbReference type="NCBI Taxonomy" id="1549641"/>
    <lineage>
        <taxon>Bacteria</taxon>
        <taxon>Pseudomonadati</taxon>
        <taxon>Pseudomonadota</taxon>
        <taxon>Alphaproteobacteria</taxon>
        <taxon>Hyphomicrobiales</taxon>
        <taxon>Ancalomicrobiaceae</taxon>
        <taxon>Siculibacillus</taxon>
    </lineage>
</organism>
<dbReference type="CDD" id="cd11614">
    <property type="entry name" value="SAF_CpaB_FlgA_like"/>
    <property type="match status" value="1"/>
</dbReference>
<feature type="transmembrane region" description="Helical" evidence="1">
    <location>
        <begin position="20"/>
        <end position="38"/>
    </location>
</feature>
<dbReference type="AlphaFoldDB" id="A0A4Q9VT32"/>